<dbReference type="Pfam" id="PF01261">
    <property type="entry name" value="AP_endonuc_2"/>
    <property type="match status" value="1"/>
</dbReference>
<organism evidence="3 4">
    <name type="scientific">Muricomes intestini</name>
    <dbReference type="NCBI Taxonomy" id="1796634"/>
    <lineage>
        <taxon>Bacteria</taxon>
        <taxon>Bacillati</taxon>
        <taxon>Bacillota</taxon>
        <taxon>Clostridia</taxon>
        <taxon>Lachnospirales</taxon>
        <taxon>Lachnospiraceae</taxon>
        <taxon>Muricomes</taxon>
    </lineage>
</organism>
<comment type="caution">
    <text evidence="3">The sequence shown here is derived from an EMBL/GenBank/DDBJ whole genome shotgun (WGS) entry which is preliminary data.</text>
</comment>
<dbReference type="GO" id="GO:0016853">
    <property type="term" value="F:isomerase activity"/>
    <property type="evidence" value="ECO:0007669"/>
    <property type="project" value="UniProtKB-KW"/>
</dbReference>
<dbReference type="InterPro" id="IPR013022">
    <property type="entry name" value="Xyl_isomerase-like_TIM-brl"/>
</dbReference>
<proteinExistence type="predicted"/>
<evidence type="ECO:0000259" key="2">
    <source>
        <dbReference type="Pfam" id="PF01261"/>
    </source>
</evidence>
<dbReference type="InterPro" id="IPR050417">
    <property type="entry name" value="Sugar_Epim/Isomerase"/>
</dbReference>
<gene>
    <name evidence="3" type="ORF">EDD59_10290</name>
</gene>
<feature type="domain" description="Xylose isomerase-like TIM barrel" evidence="2">
    <location>
        <begin position="9"/>
        <end position="124"/>
    </location>
</feature>
<evidence type="ECO:0000313" key="4">
    <source>
        <dbReference type="Proteomes" id="UP000295726"/>
    </source>
</evidence>
<reference evidence="3 4" key="1">
    <citation type="submission" date="2019-03" db="EMBL/GenBank/DDBJ databases">
        <title>Genomic Encyclopedia of Type Strains, Phase IV (KMG-IV): sequencing the most valuable type-strain genomes for metagenomic binning, comparative biology and taxonomic classification.</title>
        <authorList>
            <person name="Goeker M."/>
        </authorList>
    </citation>
    <scope>NUCLEOTIDE SEQUENCE [LARGE SCALE GENOMIC DNA]</scope>
    <source>
        <strain evidence="3 4">DSM 29489</strain>
    </source>
</reference>
<keyword evidence="1 3" id="KW-0413">Isomerase</keyword>
<sequence length="141" mass="15632">MHIMHKGECMEEAGITFVLEALNVVKDHLGNFLIDTATSVDLVREVGSDNVKILYDAYHMYLNEGKVCEMIEKYGEFIGYLHVADAPGRGEPGTGAINFRTVMRCLSDIHYQNMVGFELYPSIDSAAAIKAIHECSESEGL</sequence>
<dbReference type="OrthoDB" id="9786584at2"/>
<dbReference type="PANTHER" id="PTHR43489">
    <property type="entry name" value="ISOMERASE"/>
    <property type="match status" value="1"/>
</dbReference>
<dbReference type="InterPro" id="IPR036237">
    <property type="entry name" value="Xyl_isomerase-like_sf"/>
</dbReference>
<dbReference type="SUPFAM" id="SSF51658">
    <property type="entry name" value="Xylose isomerase-like"/>
    <property type="match status" value="1"/>
</dbReference>
<evidence type="ECO:0000313" key="3">
    <source>
        <dbReference type="EMBL" id="TCS82226.1"/>
    </source>
</evidence>
<evidence type="ECO:0000256" key="1">
    <source>
        <dbReference type="ARBA" id="ARBA00023235"/>
    </source>
</evidence>
<keyword evidence="4" id="KW-1185">Reference proteome</keyword>
<dbReference type="AlphaFoldDB" id="A0A4R3KFQ2"/>
<accession>A0A4R3KFQ2</accession>
<dbReference type="Proteomes" id="UP000295726">
    <property type="component" value="Unassembled WGS sequence"/>
</dbReference>
<name>A0A4R3KFQ2_9FIRM</name>
<dbReference type="Gene3D" id="3.20.20.150">
    <property type="entry name" value="Divalent-metal-dependent TIM barrel enzymes"/>
    <property type="match status" value="1"/>
</dbReference>
<dbReference type="EMBL" id="SLZZ01000002">
    <property type="protein sequence ID" value="TCS82226.1"/>
    <property type="molecule type" value="Genomic_DNA"/>
</dbReference>
<protein>
    <submittedName>
        <fullName evidence="3">Xylose isomerase-like TIM barrel protein</fullName>
    </submittedName>
</protein>